<sequence length="41" mass="4872">TNTQSVISNHRVGFDHVFNWEDVQILDREPFLSKRLISEML</sequence>
<accession>E2B088</accession>
<organism evidence="2">
    <name type="scientific">Camponotus floridanus</name>
    <name type="common">Florida carpenter ant</name>
    <dbReference type="NCBI Taxonomy" id="104421"/>
    <lineage>
        <taxon>Eukaryota</taxon>
        <taxon>Metazoa</taxon>
        <taxon>Ecdysozoa</taxon>
        <taxon>Arthropoda</taxon>
        <taxon>Hexapoda</taxon>
        <taxon>Insecta</taxon>
        <taxon>Pterygota</taxon>
        <taxon>Neoptera</taxon>
        <taxon>Endopterygota</taxon>
        <taxon>Hymenoptera</taxon>
        <taxon>Apocrita</taxon>
        <taxon>Aculeata</taxon>
        <taxon>Formicoidea</taxon>
        <taxon>Formicidae</taxon>
        <taxon>Formicinae</taxon>
        <taxon>Camponotus</taxon>
    </lineage>
</organism>
<gene>
    <name evidence="1" type="ORF">EAG_14218</name>
</gene>
<reference evidence="1 2" key="1">
    <citation type="journal article" date="2010" name="Science">
        <title>Genomic comparison of the ants Camponotus floridanus and Harpegnathos saltator.</title>
        <authorList>
            <person name="Bonasio R."/>
            <person name="Zhang G."/>
            <person name="Ye C."/>
            <person name="Mutti N.S."/>
            <person name="Fang X."/>
            <person name="Qin N."/>
            <person name="Donahue G."/>
            <person name="Yang P."/>
            <person name="Li Q."/>
            <person name="Li C."/>
            <person name="Zhang P."/>
            <person name="Huang Z."/>
            <person name="Berger S.L."/>
            <person name="Reinberg D."/>
            <person name="Wang J."/>
            <person name="Liebig J."/>
        </authorList>
    </citation>
    <scope>NUCLEOTIDE SEQUENCE [LARGE SCALE GENOMIC DNA]</scope>
    <source>
        <strain evidence="2">C129</strain>
    </source>
</reference>
<keyword evidence="2" id="KW-1185">Reference proteome</keyword>
<protein>
    <submittedName>
        <fullName evidence="1">Uncharacterized protein</fullName>
    </submittedName>
</protein>
<dbReference type="AlphaFoldDB" id="E2B088"/>
<feature type="non-terminal residue" evidence="1">
    <location>
        <position position="41"/>
    </location>
</feature>
<dbReference type="InParanoid" id="E2B088"/>
<feature type="non-terminal residue" evidence="1">
    <location>
        <position position="1"/>
    </location>
</feature>
<dbReference type="Proteomes" id="UP000000311">
    <property type="component" value="Unassembled WGS sequence"/>
</dbReference>
<proteinExistence type="predicted"/>
<evidence type="ECO:0000313" key="1">
    <source>
        <dbReference type="EMBL" id="EFN60902.1"/>
    </source>
</evidence>
<name>E2B088_CAMFO</name>
<dbReference type="EMBL" id="GL444431">
    <property type="protein sequence ID" value="EFN60902.1"/>
    <property type="molecule type" value="Genomic_DNA"/>
</dbReference>
<evidence type="ECO:0000313" key="2">
    <source>
        <dbReference type="Proteomes" id="UP000000311"/>
    </source>
</evidence>